<feature type="compositionally biased region" description="Basic and acidic residues" evidence="1">
    <location>
        <begin position="324"/>
        <end position="349"/>
    </location>
</feature>
<dbReference type="GO" id="GO:0003824">
    <property type="term" value="F:catalytic activity"/>
    <property type="evidence" value="ECO:0007669"/>
    <property type="project" value="InterPro"/>
</dbReference>
<dbReference type="InterPro" id="IPR025558">
    <property type="entry name" value="DUF4283"/>
</dbReference>
<feature type="region of interest" description="Disordered" evidence="1">
    <location>
        <begin position="321"/>
        <end position="349"/>
    </location>
</feature>
<evidence type="ECO:0000313" key="4">
    <source>
        <dbReference type="EMBL" id="KAL0012168.1"/>
    </source>
</evidence>
<feature type="domain" description="Endonuclease/exonuclease/phosphatase" evidence="2">
    <location>
        <begin position="591"/>
        <end position="794"/>
    </location>
</feature>
<comment type="caution">
    <text evidence="4">The sequence shown here is derived from an EMBL/GenBank/DDBJ whole genome shotgun (WGS) entry which is preliminary data.</text>
</comment>
<dbReference type="InterPro" id="IPR040256">
    <property type="entry name" value="At4g02000-like"/>
</dbReference>
<proteinExistence type="predicted"/>
<sequence>MLRTKSRALSSEEEAELECSNKKVKDVRHAGYSASHENSSWEQGRFNSPIHGENSSFRDKLLGEIPGAYNQAFAFEENMEADIELDEEVEELREGFAAVKLSKDVKHRIRAVWASSLIVKVYGRSVGFSYIQSKLNALWKPTGRLDVIDLGKEFFLTRFSCKEDHDKVLRNGPWFIGEHFLSIRPWEPNFKPSTLNVSSIAVWIRLNELPIEYYEREVLKQIRNSVGKVLRIDTHTAAEARGRFARICIQVDLDKPLVTNLLIGGIHQPVNYEGIHRLCFSYGRIGHRREACPYTLRSTPESKMANGDRVDVQVSSSQVGCDLVDPKQGEASRSPEHKDEAPRSPEHKDAYVSGGAAYLKVGPNNNNIELEEKKAGEALLASQVQLPRATVSKENGLKGMGFSKRATGLMDVGNVGQFNQGITTTQAQCVSVKGKKEIARSRAHIHSVSVASGSRKPPELNSSASTSKFNYGSSAHVDSYFLFTAMASVDPQSLGTHMVIHEETPVSGCPNLGKESKSMEETSDQGAIARGGNTSRLEEPCGEFSGEEVDGDRTNNHLYQRPRSGVSSHSEVYQPMSIHQVGDEDTQIIIWNSRGVLKPNFQNHVRELVRAHDPAVFVVMETRLGGERAKSITDHLPFDGAMHVDTVGFSGGLWLMWNADQVEVTPLAKTEQEIHVTVKVRASNLSWLLSAIYASPRFAGRTILWNNLMHMAELHSMPWVIAGEFNEPLNSAGKLGGKEVSISRSLLLKECLDKCNMVDLGFSGSRFRWTNKRDAHVLIQERIDRFFVNTDWCAMYPETRVTHLTRCHSDHSPILLDTNPTSWE</sequence>
<organism evidence="4 5">
    <name type="scientific">Lithocarpus litseifolius</name>
    <dbReference type="NCBI Taxonomy" id="425828"/>
    <lineage>
        <taxon>Eukaryota</taxon>
        <taxon>Viridiplantae</taxon>
        <taxon>Streptophyta</taxon>
        <taxon>Embryophyta</taxon>
        <taxon>Tracheophyta</taxon>
        <taxon>Spermatophyta</taxon>
        <taxon>Magnoliopsida</taxon>
        <taxon>eudicotyledons</taxon>
        <taxon>Gunneridae</taxon>
        <taxon>Pentapetalae</taxon>
        <taxon>rosids</taxon>
        <taxon>fabids</taxon>
        <taxon>Fagales</taxon>
        <taxon>Fagaceae</taxon>
        <taxon>Lithocarpus</taxon>
    </lineage>
</organism>
<dbReference type="Gene3D" id="3.60.10.10">
    <property type="entry name" value="Endonuclease/exonuclease/phosphatase"/>
    <property type="match status" value="1"/>
</dbReference>
<protein>
    <recommendedName>
        <fullName evidence="6">DUF4283 domain-containing protein</fullName>
    </recommendedName>
</protein>
<reference evidence="4 5" key="1">
    <citation type="submission" date="2024-01" db="EMBL/GenBank/DDBJ databases">
        <title>A telomere-to-telomere, gap-free genome of sweet tea (Lithocarpus litseifolius).</title>
        <authorList>
            <person name="Zhou J."/>
        </authorList>
    </citation>
    <scope>NUCLEOTIDE SEQUENCE [LARGE SCALE GENOMIC DNA]</scope>
    <source>
        <strain evidence="4">Zhou-2022a</strain>
        <tissue evidence="4">Leaf</tissue>
    </source>
</reference>
<evidence type="ECO:0000259" key="3">
    <source>
        <dbReference type="Pfam" id="PF14111"/>
    </source>
</evidence>
<feature type="region of interest" description="Disordered" evidence="1">
    <location>
        <begin position="523"/>
        <end position="555"/>
    </location>
</feature>
<dbReference type="InterPro" id="IPR036691">
    <property type="entry name" value="Endo/exonu/phosph_ase_sf"/>
</dbReference>
<evidence type="ECO:0008006" key="6">
    <source>
        <dbReference type="Google" id="ProtNLM"/>
    </source>
</evidence>
<dbReference type="PANTHER" id="PTHR31286">
    <property type="entry name" value="GLYCINE-RICH CELL WALL STRUCTURAL PROTEIN 1.8-LIKE"/>
    <property type="match status" value="1"/>
</dbReference>
<dbReference type="EMBL" id="JAZDWU010000002">
    <property type="protein sequence ID" value="KAL0012168.1"/>
    <property type="molecule type" value="Genomic_DNA"/>
</dbReference>
<dbReference type="AlphaFoldDB" id="A0AAW2DNG2"/>
<dbReference type="Pfam" id="PF14111">
    <property type="entry name" value="DUF4283"/>
    <property type="match status" value="1"/>
</dbReference>
<dbReference type="Proteomes" id="UP001459277">
    <property type="component" value="Unassembled WGS sequence"/>
</dbReference>
<dbReference type="PANTHER" id="PTHR31286:SF99">
    <property type="entry name" value="DUF4283 DOMAIN-CONTAINING PROTEIN"/>
    <property type="match status" value="1"/>
</dbReference>
<dbReference type="InterPro" id="IPR005135">
    <property type="entry name" value="Endo/exonuclease/phosphatase"/>
</dbReference>
<dbReference type="Pfam" id="PF03372">
    <property type="entry name" value="Exo_endo_phos"/>
    <property type="match status" value="1"/>
</dbReference>
<keyword evidence="5" id="KW-1185">Reference proteome</keyword>
<evidence type="ECO:0000256" key="1">
    <source>
        <dbReference type="SAM" id="MobiDB-lite"/>
    </source>
</evidence>
<accession>A0AAW2DNG2</accession>
<name>A0AAW2DNG2_9ROSI</name>
<gene>
    <name evidence="4" type="ORF">SO802_007276</name>
</gene>
<evidence type="ECO:0000259" key="2">
    <source>
        <dbReference type="Pfam" id="PF03372"/>
    </source>
</evidence>
<feature type="domain" description="DUF4283" evidence="3">
    <location>
        <begin position="111"/>
        <end position="193"/>
    </location>
</feature>
<dbReference type="SUPFAM" id="SSF56219">
    <property type="entry name" value="DNase I-like"/>
    <property type="match status" value="1"/>
</dbReference>
<evidence type="ECO:0000313" key="5">
    <source>
        <dbReference type="Proteomes" id="UP001459277"/>
    </source>
</evidence>